<evidence type="ECO:0000256" key="6">
    <source>
        <dbReference type="ARBA" id="ARBA00022801"/>
    </source>
</evidence>
<dbReference type="GO" id="GO:0016309">
    <property type="term" value="F:1-phosphatidylinositol-5-phosphate 4-kinase activity"/>
    <property type="evidence" value="ECO:0007669"/>
    <property type="project" value="UniProtKB-EC"/>
</dbReference>
<dbReference type="Proteomes" id="UP000095280">
    <property type="component" value="Unplaced"/>
</dbReference>
<dbReference type="InterPro" id="IPR001995">
    <property type="entry name" value="Peptidase_A2_cat"/>
</dbReference>
<dbReference type="GO" id="GO:0006508">
    <property type="term" value="P:proteolysis"/>
    <property type="evidence" value="ECO:0007669"/>
    <property type="project" value="InterPro"/>
</dbReference>
<evidence type="ECO:0000256" key="5">
    <source>
        <dbReference type="ARBA" id="ARBA00022777"/>
    </source>
</evidence>
<dbReference type="Pfam" id="PF02023">
    <property type="entry name" value="SCAN"/>
    <property type="match status" value="1"/>
</dbReference>
<dbReference type="GO" id="GO:0005524">
    <property type="term" value="F:ATP binding"/>
    <property type="evidence" value="ECO:0007669"/>
    <property type="project" value="UniProtKB-UniRule"/>
</dbReference>
<dbReference type="SUPFAM" id="SSF56104">
    <property type="entry name" value="SAICAR synthase-like"/>
    <property type="match status" value="1"/>
</dbReference>
<feature type="compositionally biased region" description="Acidic residues" evidence="14">
    <location>
        <begin position="376"/>
        <end position="389"/>
    </location>
</feature>
<feature type="region of interest" description="Disordered" evidence="14">
    <location>
        <begin position="2108"/>
        <end position="2129"/>
    </location>
</feature>
<dbReference type="SMART" id="SM00330">
    <property type="entry name" value="PIPKc"/>
    <property type="match status" value="1"/>
</dbReference>
<feature type="region of interest" description="Disordered" evidence="14">
    <location>
        <begin position="367"/>
        <end position="389"/>
    </location>
</feature>
<feature type="domain" description="SCAN box" evidence="16">
    <location>
        <begin position="1116"/>
        <end position="1202"/>
    </location>
</feature>
<keyword evidence="6" id="KW-0378">Hydrolase</keyword>
<dbReference type="SMART" id="SM00431">
    <property type="entry name" value="SCAN"/>
    <property type="match status" value="1"/>
</dbReference>
<dbReference type="FunFam" id="3.30.800.10:FF:000002">
    <property type="entry name" value="Phosphatidylinositol 5-phosphate 4-kinase type-2 beta"/>
    <property type="match status" value="1"/>
</dbReference>
<evidence type="ECO:0000256" key="11">
    <source>
        <dbReference type="ARBA" id="ARBA00036950"/>
    </source>
</evidence>
<dbReference type="PANTHER" id="PTHR23086">
    <property type="entry name" value="PHOSPHATIDYLINOSITOL-4-PHOSPHATE 5-KINASE"/>
    <property type="match status" value="1"/>
</dbReference>
<dbReference type="GO" id="GO:0005886">
    <property type="term" value="C:plasma membrane"/>
    <property type="evidence" value="ECO:0007669"/>
    <property type="project" value="TreeGrafter"/>
</dbReference>
<dbReference type="GO" id="GO:0046854">
    <property type="term" value="P:phosphatidylinositol phosphate biosynthetic process"/>
    <property type="evidence" value="ECO:0007669"/>
    <property type="project" value="TreeGrafter"/>
</dbReference>
<dbReference type="PROSITE" id="PS51455">
    <property type="entry name" value="PIPK"/>
    <property type="match status" value="1"/>
</dbReference>
<dbReference type="InterPro" id="IPR019734">
    <property type="entry name" value="TPR_rpt"/>
</dbReference>
<evidence type="ECO:0000256" key="10">
    <source>
        <dbReference type="ARBA" id="ARBA00036698"/>
    </source>
</evidence>
<dbReference type="GO" id="GO:0015074">
    <property type="term" value="P:DNA integration"/>
    <property type="evidence" value="ECO:0007669"/>
    <property type="project" value="InterPro"/>
</dbReference>
<dbReference type="WBParaSite" id="maker-uti_cns_0048666-snap-gene-0.3-mRNA-1">
    <property type="protein sequence ID" value="maker-uti_cns_0048666-snap-gene-0.3-mRNA-1"/>
    <property type="gene ID" value="maker-uti_cns_0048666-snap-gene-0.3"/>
</dbReference>
<proteinExistence type="predicted"/>
<dbReference type="Pfam" id="PF13975">
    <property type="entry name" value="gag-asp_proteas"/>
    <property type="match status" value="1"/>
</dbReference>
<dbReference type="InterPro" id="IPR021109">
    <property type="entry name" value="Peptidase_aspartic_dom_sf"/>
</dbReference>
<dbReference type="InterPro" id="IPR027483">
    <property type="entry name" value="PInositol-4-P-4/5-kinase_C_sf"/>
</dbReference>
<evidence type="ECO:0000256" key="4">
    <source>
        <dbReference type="ARBA" id="ARBA00022741"/>
    </source>
</evidence>
<comment type="subcellular location">
    <subcellularLocation>
        <location evidence="1">Cytoplasm</location>
    </subcellularLocation>
</comment>
<evidence type="ECO:0000313" key="19">
    <source>
        <dbReference type="Proteomes" id="UP000095280"/>
    </source>
</evidence>
<dbReference type="InterPro" id="IPR023610">
    <property type="entry name" value="PInositol-4/5-P-5/4-kinase"/>
</dbReference>
<keyword evidence="4 13" id="KW-0547">Nucleotide-binding</keyword>
<dbReference type="GO" id="GO:0003676">
    <property type="term" value="F:nucleic acid binding"/>
    <property type="evidence" value="ECO:0007669"/>
    <property type="project" value="InterPro"/>
</dbReference>
<feature type="region of interest" description="Disordered" evidence="14">
    <location>
        <begin position="1206"/>
        <end position="1242"/>
    </location>
</feature>
<dbReference type="GO" id="GO:0016308">
    <property type="term" value="F:1-phosphatidylinositol-4-phosphate 5-kinase activity"/>
    <property type="evidence" value="ECO:0007669"/>
    <property type="project" value="TreeGrafter"/>
</dbReference>
<dbReference type="InterPro" id="IPR012337">
    <property type="entry name" value="RNaseH-like_sf"/>
</dbReference>
<evidence type="ECO:0000259" key="16">
    <source>
        <dbReference type="PROSITE" id="PS50804"/>
    </source>
</evidence>
<keyword evidence="5 13" id="KW-0418">Kinase</keyword>
<dbReference type="Pfam" id="PF17919">
    <property type="entry name" value="RT_RNaseH_2"/>
    <property type="match status" value="1"/>
</dbReference>
<dbReference type="InterPro" id="IPR036397">
    <property type="entry name" value="RNaseH_sf"/>
</dbReference>
<feature type="compositionally biased region" description="Basic and acidic residues" evidence="14">
    <location>
        <begin position="3542"/>
        <end position="3577"/>
    </location>
</feature>
<dbReference type="Gene3D" id="1.25.40.10">
    <property type="entry name" value="Tetratricopeptide repeat domain"/>
    <property type="match status" value="1"/>
</dbReference>
<dbReference type="InterPro" id="IPR002498">
    <property type="entry name" value="PInositol-4-P-4/5-kinase_core"/>
</dbReference>
<evidence type="ECO:0000259" key="15">
    <source>
        <dbReference type="PROSITE" id="PS50175"/>
    </source>
</evidence>
<evidence type="ECO:0000256" key="12">
    <source>
        <dbReference type="ARBA" id="ARBA00039039"/>
    </source>
</evidence>
<feature type="compositionally biased region" description="Polar residues" evidence="14">
    <location>
        <begin position="1730"/>
        <end position="1739"/>
    </location>
</feature>
<dbReference type="Gene3D" id="2.40.70.10">
    <property type="entry name" value="Acid Proteases"/>
    <property type="match status" value="1"/>
</dbReference>
<evidence type="ECO:0000256" key="8">
    <source>
        <dbReference type="ARBA" id="ARBA00023098"/>
    </source>
</evidence>
<evidence type="ECO:0000256" key="2">
    <source>
        <dbReference type="ARBA" id="ARBA00022490"/>
    </source>
</evidence>
<dbReference type="GO" id="GO:0005737">
    <property type="term" value="C:cytoplasm"/>
    <property type="evidence" value="ECO:0007669"/>
    <property type="project" value="UniProtKB-SubCell"/>
</dbReference>
<sequence>MSHKRVGDNLHKRPRGQQAAHFVVFVGDVQQFADVVDHGKTAGCALAVYPAAGSCAQDAGISCGLLVEAGCSSRMEISLVEVPGPHEMDIHVKKSRKVKGVRQKLKLFRANEPLKSVIMWGISYSFEQLNHVNKRTMLLPDDFKSYLKVKVDNHLFNKDNMPSRFQFKEYCPLVFADLRAKFGVADSADLLSSWTKRQPHWDSSLGRADARFLCTQNRRYVLRLITCEEVEQVHQVLQAYHGYIVECSAATLLPQYLAMYRATVEDTDYYLLMMRCVFNPRYKIHRKYDLKGSTIDREASEKERSKELPTYKDVDFVTARECIEVGPAEKARLMSTLRADVDFLQRENLMDYSLLVGVHDRSRLGEDEAVDGAPCDLDEAGETDADGADSEAEEAAAAAAGATVSAGDDDDEEEAALVAPSEESFAVTSASGQCVYFISIISILTKYGVRKRTAQTYKSMKHGSSSENQLSTVRPEVYARRFLEIGLAGAVRSSASRKTAPIHDRVDAWCRIGLAGAVRSSASRKTAPIHDRVDAWCRIGLAGAVRSSASRKTAPIHDRLNDATMVSQADRQSHELDLDDADMAEAWMQRLSATARIKKLTDLDEALDKTDLFLSKAGLQAIRTLSLMAAPKKLDEMKFDDIKKLVDETIRPKKSLVIAERTRFLSLKQESGESVIAYYRRLRAATSHCEFEKLGSKQTKEDDMITMRLIDGLNSSEHKKRILERLQNEDGEMPLDRILQNLQQLEQIRDYNTPAPADIAFAALSYNQFLLRHDMLLNFILQFLEGLVLWLRRSDQVPQLVGISMQVDTGAEVSLIPQNLWRQLGQPTLRKCRRILRQFDGSSIACLGEFTASLETNSKFVTIDLVVTAAEKKHGLLGMDNIKLQEDAVTINAVQQLGEPVIKPYDKHKETTLTTDASEKAIGAILSQGNHPIMYFSRRLSSAEARMQHGGSGAGSKHPYNLRSQDGALGEGSEDNAEEASGIQDSATLEGANLMETMKMLLTHQRQSAFYLEQLARQQAEFTKLLAESKPRPQAAEPKLFKLTDSDDIEAFLMTFERAAASCGWQKSEWTIRLAPLLTGVAQSAFHSLTTAASADYDLAKATILARYNIGEETYRQRFRSLRKAPEETFQVFATKLEDLFVRWMTAGLDEDQREELISGDSIVRQKVLLEQFTDSLTRGLQVWMRERKPKDIKEAAKLADDYAMARNSDKGGGTPGHPSQETSEGATASNAMDKQRTIQRPQSLKPKISCFNCGGPHKKFQCTNKPANVHLASEERAMDAASGRFITGHADGKELRFLMDTGADRTTIRRSCLPENINWTGHHALLRCFGGDLHRLPIAKVELHLKGYNRTTEGDERLFAEGIVASGLNQIDPEPAGKTKSRITRAQARKQRQEYNKTRQETAMRPITLDYEAALQDDKELQAAVQTNDLVKESRGRLFRHQAAGEDQLKYNSREAVLMQLPAAATSAPELSEHLTPAERDRLLELVQDFAGVFSETPGRTDLVEHQRIILLILVDAMSGWPEAVRVQNRDAATVKRVLQAVFARNGVPHVLVSDNAAEFHDANLVAWLERIGCRAIKTPPRHPQSNGLAEWMVQSINRASAACVPHAGRQQSPSQLMGRQLRHPITMRTPIGASLWYTPGDQQRQERAEFIVQKGTNTALIARQGGRIALAHADQLSRVVEDQVQPNRFGQSLPIELGQDPPCGLGQDPPGELGQDPPGELSRDPPTESEQGPSQTAARRYPARSTRGSLRLPSLLAVNRSSTGPDSRNSDWLALESDTTNFRLSSVSDLVFWYRYTLSPAGRLMELNLMRTVPLLSMIHRWSSNELDQHRTNDMSCFVITCHDFAASLIVELEAGSSNLRVRSEPDEHWSDQRNIRRFCSLLSHIELPSPPIWLSTLIDLLIELDGVLNVNKVEPNDDDAFSINCPSIVHELLIVHQCGLGAENIAGVIIEYSVYCKQFRLEPDPEKVDCLLTDAGALDTAGGASYVRTQALKRVLWKNAASQRLGANKGRTAGAPASASRQSTKRRDSARMMWPASWSRRSRSSSLGRARPVQQCRVSDLLVVDLKGGAQQASVRRVDLLFERIRQRPGLGVIQQDGLDHRLEQGRPLASERQPKRARGDAADLRGRQVPDRRGIRTADSAEAPLPARQRLGRNCGLDVARPTEHNGLLRVDHQADARCSANQLVQLALGALYGGERQGEVIGVAKHAEPFLQLTTPEDVSKESDKPSDVITAALVAQYNAIMAEIRCFGTWYARSTCGSAALATESNAFMKSMKTTIRSNWRERASSMIRRRARICVTVPRWGRNPFCSGRRQMPRCSSSRIVPGFFGMAMMCAMIHSMRSASMGTSSGPSALRPGVFWASVTTSAMVTGATLKLSSDGNGVSGGSVRMLGSGGGGALTMAAKNSRSSFLRSSAVSPARFSWMHRFRRQSVNGGPGHAPSGVGPSGRDGLDNFINCGLLPLQIDSRQSLLRLASRSPAQTELLQIFPRLLNHRVVLPDRLPTLGRSHQRDRLFRGAHIRVLGIPTLAAERSDEVASKVAVRSGVFESAVVAPRWPLWRTSQRRDGAAVDSAAALRDRRSTWSICASLHVANRPRAFCHLRLQPTKVASLLGGLRKRVLADTISCLSRKSSSAWLLPFSRGVTNSDRSDLRGTAFRSPKDGSTNTSIDEVIKKTERKIDRQPHKKSAHLTTLAYLYTRKRGKNFGLAHKCLEEALAIDEQIRRDKQEDVQVSSEFVIRANMLHLEQLRKGQNRTLKPAEIEPKMQRLNSLWSDSNSQARVYGVKGVTFDCFGPMKYPVGVVAFAEASRLQANNFNWLYGEAFLRARCDRQVVKKHADKAQLQLWSRAREIGERTGQTTNNATFYSNYAEAILYNRRLTELCCELTDRAVDILRRMSEEEKENSHVDMKICLKTYRHIKKISNLDCESRRKTLLEEAGKVAMMLKDPDFFLTIANEAEEAGDRDKAIELLERGKQLAGEPGHIWLNLRLLELQMQTLNKQQVIDEFVSMRESFGVYLKNVSAIEFHKALYLIKQGDTKEALESCVAALEADPKVDQVWFSKKKEFFLCLTQKTAGFEEYVAWFAANVGDFKEPVNIEPLFLQALNKDASNEFALEHLGRFYIKKGRLDNASGCFRKLPDHIECKYKLLAQSLLEDPNASFQKLQECLQCGCRDAVPKLLEFLEQRKASQNTAEIVINDVVSRSARDSLFFSTQLYELCAEMEATLQDPNRFWLREDNTESTNDPVELAKRRIAKFLELDQLMSTVASSRSCDGSGDRGNLMRSSRLRLTKQRLERGGKTQQQTQELNNLIVSVVKESKEVLDRSLVVLLSRCKKEAKDAKKLALSRKEKEKRSINIDHYYPHAFNKIKKQLGSDFQEKLNKLALDGKDTKAFERESLITYLKEGKKIQTQPGATATTNNSVSPENVRKCLSEAVAEIDPNFHQQKSTKDMFEFMARREHRILSQEDCWIVHWIYLVNSEKHSAEILVAELNEQLRSDWSGGGECNRTAYDVAHLAAEFAEETWAVFSCRGGSEHFRGRGGSEHFRGLGGSEHFRGRGSSERGGKYEHSRSDRTSSEATETGAKEFPVAALPEATRAADSRAGAVLGLQQLLGDGGTPDSEDRFLAPSTPLWHRFGAGLVAGATDEALYSFSSFLVGSIPLLTDSSGILHHSLLLLLLLLLQLPLASLLQPNAAGRSPRRDDVLWERDQRLALTADQLAAESLPSWSASWSAAVQWLCRWWTYLERMRSLSSPRVCSTCLRCRLWSSCLAVSRSAMAARASRSAARDRIDILGLLDSIG</sequence>
<protein>
    <recommendedName>
        <fullName evidence="12">1-phosphatidylinositol-5-phosphate 4-kinase</fullName>
        <ecNumber evidence="12">2.7.1.149</ecNumber>
    </recommendedName>
</protein>
<dbReference type="InterPro" id="IPR027484">
    <property type="entry name" value="PInositol-4-P-5-kinase_N"/>
</dbReference>
<organism evidence="19 20">
    <name type="scientific">Macrostomum lignano</name>
    <dbReference type="NCBI Taxonomy" id="282301"/>
    <lineage>
        <taxon>Eukaryota</taxon>
        <taxon>Metazoa</taxon>
        <taxon>Spiralia</taxon>
        <taxon>Lophotrochozoa</taxon>
        <taxon>Platyhelminthes</taxon>
        <taxon>Rhabditophora</taxon>
        <taxon>Macrostomorpha</taxon>
        <taxon>Macrostomida</taxon>
        <taxon>Macrostomidae</taxon>
        <taxon>Macrostomum</taxon>
    </lineage>
</organism>
<dbReference type="SUPFAM" id="SSF47353">
    <property type="entry name" value="Retrovirus capsid dimerization domain-like"/>
    <property type="match status" value="1"/>
</dbReference>
<name>A0A1I8JKU2_9PLAT</name>
<feature type="compositionally biased region" description="Basic and acidic residues" evidence="14">
    <location>
        <begin position="2116"/>
        <end position="2129"/>
    </location>
</feature>
<evidence type="ECO:0000256" key="3">
    <source>
        <dbReference type="ARBA" id="ARBA00022679"/>
    </source>
</evidence>
<feature type="region of interest" description="Disordered" evidence="14">
    <location>
        <begin position="3542"/>
        <end position="3588"/>
    </location>
</feature>
<dbReference type="PROSITE" id="PS50994">
    <property type="entry name" value="INTEGRASE"/>
    <property type="match status" value="1"/>
</dbReference>
<dbReference type="Gene3D" id="3.30.420.10">
    <property type="entry name" value="Ribonuclease H-like superfamily/Ribonuclease H"/>
    <property type="match status" value="1"/>
</dbReference>
<dbReference type="InterPro" id="IPR038269">
    <property type="entry name" value="SCAN_sf"/>
</dbReference>
<feature type="region of interest" description="Disordered" evidence="14">
    <location>
        <begin position="2010"/>
        <end position="2040"/>
    </location>
</feature>
<dbReference type="SUPFAM" id="SSF56672">
    <property type="entry name" value="DNA/RNA polymerases"/>
    <property type="match status" value="1"/>
</dbReference>
<comment type="catalytic activity">
    <reaction evidence="9">
        <text>1,2-dihexadecanoyl-sn-glycero-3-phospho-(1D-myo-inositol-5-phosphate) + ATP = 1,2-dihexadecanoyl-sn-glycero-3-phospho-(1D-myo-inositol-4,5-bisphosphate) + ADP + H(+)</text>
        <dbReference type="Rhea" id="RHEA:55992"/>
        <dbReference type="ChEBI" id="CHEBI:15378"/>
        <dbReference type="ChEBI" id="CHEBI:30616"/>
        <dbReference type="ChEBI" id="CHEBI:83423"/>
        <dbReference type="ChEBI" id="CHEBI:84968"/>
        <dbReference type="ChEBI" id="CHEBI:456216"/>
    </reaction>
    <physiologicalReaction direction="left-to-right" evidence="9">
        <dbReference type="Rhea" id="RHEA:55993"/>
    </physiologicalReaction>
</comment>
<feature type="domain" description="Peptidase A2" evidence="15">
    <location>
        <begin position="1296"/>
        <end position="1332"/>
    </location>
</feature>
<feature type="region of interest" description="Disordered" evidence="14">
    <location>
        <begin position="1754"/>
        <end position="1773"/>
    </location>
</feature>
<dbReference type="EC" id="2.7.1.149" evidence="12"/>
<evidence type="ECO:0000256" key="1">
    <source>
        <dbReference type="ARBA" id="ARBA00004496"/>
    </source>
</evidence>
<keyword evidence="8" id="KW-0443">Lipid metabolism</keyword>
<dbReference type="Gene3D" id="3.30.810.10">
    <property type="entry name" value="2-Layer Sandwich"/>
    <property type="match status" value="1"/>
</dbReference>
<dbReference type="CDD" id="cd17305">
    <property type="entry name" value="PIPKc_PIP5KII"/>
    <property type="match status" value="1"/>
</dbReference>
<dbReference type="InterPro" id="IPR011990">
    <property type="entry name" value="TPR-like_helical_dom_sf"/>
</dbReference>
<keyword evidence="2" id="KW-0963">Cytoplasm</keyword>
<dbReference type="InterPro" id="IPR001584">
    <property type="entry name" value="Integrase_cat-core"/>
</dbReference>
<evidence type="ECO:0000256" key="13">
    <source>
        <dbReference type="PROSITE-ProRule" id="PRU00781"/>
    </source>
</evidence>
<keyword evidence="3 13" id="KW-0808">Transferase</keyword>
<evidence type="ECO:0000256" key="9">
    <source>
        <dbReference type="ARBA" id="ARBA00036478"/>
    </source>
</evidence>
<dbReference type="Gene3D" id="3.30.800.10">
    <property type="entry name" value="Phosphatidylinositol Phosphate Kinase II Beta"/>
    <property type="match status" value="1"/>
</dbReference>
<reference evidence="20" key="1">
    <citation type="submission" date="2016-11" db="UniProtKB">
        <authorList>
            <consortium name="WormBaseParasite"/>
        </authorList>
    </citation>
    <scope>IDENTIFICATION</scope>
</reference>
<dbReference type="PROSITE" id="PS50175">
    <property type="entry name" value="ASP_PROT_RETROV"/>
    <property type="match status" value="1"/>
</dbReference>
<dbReference type="InterPro" id="IPR003309">
    <property type="entry name" value="SCAN_dom"/>
</dbReference>
<dbReference type="Gene3D" id="1.10.4020.10">
    <property type="entry name" value="DNA breaking-rejoining enzymes"/>
    <property type="match status" value="1"/>
</dbReference>
<feature type="compositionally biased region" description="Polar residues" evidence="14">
    <location>
        <begin position="1218"/>
        <end position="1242"/>
    </location>
</feature>
<keyword evidence="7 13" id="KW-0067">ATP-binding</keyword>
<evidence type="ECO:0000256" key="14">
    <source>
        <dbReference type="SAM" id="MobiDB-lite"/>
    </source>
</evidence>
<feature type="region of interest" description="Disordered" evidence="14">
    <location>
        <begin position="1693"/>
        <end position="1748"/>
    </location>
</feature>
<dbReference type="Pfam" id="PF00665">
    <property type="entry name" value="rve"/>
    <property type="match status" value="1"/>
</dbReference>
<dbReference type="SUPFAM" id="SSF53098">
    <property type="entry name" value="Ribonuclease H-like"/>
    <property type="match status" value="1"/>
</dbReference>
<evidence type="ECO:0000259" key="17">
    <source>
        <dbReference type="PROSITE" id="PS50994"/>
    </source>
</evidence>
<comment type="catalytic activity">
    <reaction evidence="10">
        <text>a 1,2-diacyl-sn-glycero-3-phospho-(1D-myo-inositol-5-phosphate) + ATP = a 1,2-diacyl-sn-glycero-3-phospho-(1D-myo-inositol-4,5-bisphosphate) + ADP + H(+)</text>
        <dbReference type="Rhea" id="RHEA:12280"/>
        <dbReference type="ChEBI" id="CHEBI:15378"/>
        <dbReference type="ChEBI" id="CHEBI:30616"/>
        <dbReference type="ChEBI" id="CHEBI:57795"/>
        <dbReference type="ChEBI" id="CHEBI:58456"/>
        <dbReference type="ChEBI" id="CHEBI:456216"/>
        <dbReference type="EC" id="2.7.1.149"/>
    </reaction>
    <physiologicalReaction direction="left-to-right" evidence="10">
        <dbReference type="Rhea" id="RHEA:12281"/>
    </physiologicalReaction>
</comment>
<feature type="domain" description="PIPK" evidence="18">
    <location>
        <begin position="110"/>
        <end position="490"/>
    </location>
</feature>
<dbReference type="PROSITE" id="PS50804">
    <property type="entry name" value="SCAN_BOX"/>
    <property type="match status" value="1"/>
</dbReference>
<feature type="domain" description="Integrase catalytic" evidence="17">
    <location>
        <begin position="1474"/>
        <end position="1649"/>
    </location>
</feature>
<evidence type="ECO:0000259" key="18">
    <source>
        <dbReference type="PROSITE" id="PS51455"/>
    </source>
</evidence>
<accession>A0A1I8JKU2</accession>
<evidence type="ECO:0000256" key="7">
    <source>
        <dbReference type="ARBA" id="ARBA00022840"/>
    </source>
</evidence>
<dbReference type="Pfam" id="PF01504">
    <property type="entry name" value="PIP5K"/>
    <property type="match status" value="1"/>
</dbReference>
<dbReference type="SUPFAM" id="SSF48452">
    <property type="entry name" value="TPR-like"/>
    <property type="match status" value="1"/>
</dbReference>
<dbReference type="SUPFAM" id="SSF50630">
    <property type="entry name" value="Acid proteases"/>
    <property type="match status" value="2"/>
</dbReference>
<feature type="region of interest" description="Disordered" evidence="14">
    <location>
        <begin position="946"/>
        <end position="985"/>
    </location>
</feature>
<evidence type="ECO:0000313" key="20">
    <source>
        <dbReference type="WBParaSite" id="maker-uti_cns_0048666-snap-gene-0.3-mRNA-1"/>
    </source>
</evidence>
<comment type="catalytic activity">
    <reaction evidence="11">
        <text>1,2-dihexadecanoyl-sn-glycero-3-phospho-(1D-myo-inositol-5-phosphate) + GTP = 1,2-dihexadecanoyl-sn-glycero-3-phospho-(1D-myo-inositol-4,5-bisphosphate) + GDP + H(+)</text>
        <dbReference type="Rhea" id="RHEA:55964"/>
        <dbReference type="ChEBI" id="CHEBI:15378"/>
        <dbReference type="ChEBI" id="CHEBI:37565"/>
        <dbReference type="ChEBI" id="CHEBI:58189"/>
        <dbReference type="ChEBI" id="CHEBI:83423"/>
        <dbReference type="ChEBI" id="CHEBI:84968"/>
    </reaction>
    <physiologicalReaction direction="left-to-right" evidence="11">
        <dbReference type="Rhea" id="RHEA:55965"/>
    </physiologicalReaction>
</comment>
<keyword evidence="19" id="KW-1185">Reference proteome</keyword>
<dbReference type="SMART" id="SM00028">
    <property type="entry name" value="TPR"/>
    <property type="match status" value="2"/>
</dbReference>
<dbReference type="GO" id="GO:0004190">
    <property type="term" value="F:aspartic-type endopeptidase activity"/>
    <property type="evidence" value="ECO:0007669"/>
    <property type="project" value="InterPro"/>
</dbReference>
<dbReference type="InterPro" id="IPR043502">
    <property type="entry name" value="DNA/RNA_pol_sf"/>
</dbReference>
<dbReference type="PANTHER" id="PTHR23086:SF8">
    <property type="entry name" value="PHOSPHATIDYLINOSITOL 5-PHOSPHATE 4-KINASE, ISOFORM A"/>
    <property type="match status" value="1"/>
</dbReference>
<dbReference type="InterPro" id="IPR041577">
    <property type="entry name" value="RT_RNaseH_2"/>
</dbReference>